<sequence length="78" mass="9078">MDNGNILKDNCSVNDNVIEFNCGDLKLISGRPFESENFVKEFSNEFESNIKSIARNDPHKFTDKTFFEEKSELNKWIV</sequence>
<evidence type="ECO:0000313" key="2">
    <source>
        <dbReference type="WBParaSite" id="SPAL_0001021550.1"/>
    </source>
</evidence>
<dbReference type="Proteomes" id="UP000046392">
    <property type="component" value="Unplaced"/>
</dbReference>
<organism evidence="1 2">
    <name type="scientific">Strongyloides papillosus</name>
    <name type="common">Intestinal threadworm</name>
    <dbReference type="NCBI Taxonomy" id="174720"/>
    <lineage>
        <taxon>Eukaryota</taxon>
        <taxon>Metazoa</taxon>
        <taxon>Ecdysozoa</taxon>
        <taxon>Nematoda</taxon>
        <taxon>Chromadorea</taxon>
        <taxon>Rhabditida</taxon>
        <taxon>Tylenchina</taxon>
        <taxon>Panagrolaimomorpha</taxon>
        <taxon>Strongyloidoidea</taxon>
        <taxon>Strongyloididae</taxon>
        <taxon>Strongyloides</taxon>
    </lineage>
</organism>
<evidence type="ECO:0000313" key="1">
    <source>
        <dbReference type="Proteomes" id="UP000046392"/>
    </source>
</evidence>
<dbReference type="WBParaSite" id="SPAL_0001021550.1">
    <property type="protein sequence ID" value="SPAL_0001021550.1"/>
    <property type="gene ID" value="SPAL_0001021550"/>
</dbReference>
<name>A0A0N5BWM2_STREA</name>
<proteinExistence type="predicted"/>
<keyword evidence="1" id="KW-1185">Reference proteome</keyword>
<dbReference type="AlphaFoldDB" id="A0A0N5BWM2"/>
<accession>A0A0N5BWM2</accession>
<protein>
    <submittedName>
        <fullName evidence="2">Uncharacterized protein</fullName>
    </submittedName>
</protein>
<reference evidence="2" key="1">
    <citation type="submission" date="2017-02" db="UniProtKB">
        <authorList>
            <consortium name="WormBaseParasite"/>
        </authorList>
    </citation>
    <scope>IDENTIFICATION</scope>
</reference>